<evidence type="ECO:0000256" key="8">
    <source>
        <dbReference type="ARBA" id="ARBA00022553"/>
    </source>
</evidence>
<name>A0A8C9VTF9_SCLFO</name>
<evidence type="ECO:0000256" key="18">
    <source>
        <dbReference type="ARBA" id="ARBA00023271"/>
    </source>
</evidence>
<evidence type="ECO:0000256" key="23">
    <source>
        <dbReference type="ARBA" id="ARBA00046098"/>
    </source>
</evidence>
<reference evidence="27" key="2">
    <citation type="submission" date="2025-08" db="UniProtKB">
        <authorList>
            <consortium name="Ensembl"/>
        </authorList>
    </citation>
    <scope>IDENTIFICATION</scope>
</reference>
<evidence type="ECO:0000256" key="17">
    <source>
        <dbReference type="ARBA" id="ARBA00023242"/>
    </source>
</evidence>
<keyword evidence="10" id="KW-0540">Nuclease</keyword>
<dbReference type="Gene3D" id="3.60.15.10">
    <property type="entry name" value="Ribonuclease Z/Hydroxyacylglutathione hydrolase-like"/>
    <property type="match status" value="3"/>
</dbReference>
<dbReference type="PANTHER" id="PTHR12553">
    <property type="entry name" value="ZINC PHOSPHODIESTERASE ELAC PROTEIN 2"/>
    <property type="match status" value="1"/>
</dbReference>
<evidence type="ECO:0000313" key="28">
    <source>
        <dbReference type="Proteomes" id="UP000694397"/>
    </source>
</evidence>
<protein>
    <recommendedName>
        <fullName evidence="7">Zinc phosphodiesterase ELAC protein 2</fullName>
        <ecNumber evidence="6">3.1.26.11</ecNumber>
    </recommendedName>
    <alternativeName>
        <fullName evidence="22">ElaC homolog protein 2</fullName>
    </alternativeName>
    <alternativeName>
        <fullName evidence="20">Ribonuclease Z 2</fullName>
    </alternativeName>
    <alternativeName>
        <fullName evidence="21">tRNA 3 endonuclease 2</fullName>
    </alternativeName>
    <alternativeName>
        <fullName evidence="19">tRNase Z 2</fullName>
    </alternativeName>
</protein>
<dbReference type="EC" id="3.1.26.11" evidence="6"/>
<evidence type="ECO:0000256" key="15">
    <source>
        <dbReference type="ARBA" id="ARBA00022946"/>
    </source>
</evidence>
<comment type="subunit">
    <text evidence="24">Homodimer. Interacts with PTCD1.</text>
</comment>
<evidence type="ECO:0000256" key="2">
    <source>
        <dbReference type="ARBA" id="ARBA00001947"/>
    </source>
</evidence>
<dbReference type="SUPFAM" id="SSF56281">
    <property type="entry name" value="Metallo-hydrolase/oxidoreductase"/>
    <property type="match status" value="2"/>
</dbReference>
<keyword evidence="16" id="KW-0496">Mitochondrion</keyword>
<comment type="function">
    <text evidence="23">Zinc phosphodiesterase, which displays mitochondrial tRNA 3'-processing endonuclease activity. Involved in tRNA maturation, by removing a 3'-trailer from precursor tRNA. Associates with mitochondrial DNA complexes at the nucleoids to initiate RNA processing and ribosome assembly.</text>
</comment>
<evidence type="ECO:0000256" key="16">
    <source>
        <dbReference type="ARBA" id="ARBA00023128"/>
    </source>
</evidence>
<keyword evidence="14" id="KW-0862">Zinc</keyword>
<keyword evidence="9" id="KW-0819">tRNA processing</keyword>
<evidence type="ECO:0000256" key="25">
    <source>
        <dbReference type="SAM" id="MobiDB-lite"/>
    </source>
</evidence>
<dbReference type="Proteomes" id="UP000694397">
    <property type="component" value="Chromosome 5"/>
</dbReference>
<proteinExistence type="inferred from homology"/>
<keyword evidence="11" id="KW-0479">Metal-binding</keyword>
<keyword evidence="12" id="KW-0255">Endonuclease</keyword>
<evidence type="ECO:0000256" key="4">
    <source>
        <dbReference type="ARBA" id="ARBA00004436"/>
    </source>
</evidence>
<reference evidence="27" key="3">
    <citation type="submission" date="2025-09" db="UniProtKB">
        <authorList>
            <consortium name="Ensembl"/>
        </authorList>
    </citation>
    <scope>IDENTIFICATION</scope>
</reference>
<gene>
    <name evidence="27" type="primary">ELAC2</name>
    <name evidence="27" type="synonym">elac2</name>
</gene>
<dbReference type="GO" id="GO:0005634">
    <property type="term" value="C:nucleus"/>
    <property type="evidence" value="ECO:0007669"/>
    <property type="project" value="UniProtKB-SubCell"/>
</dbReference>
<dbReference type="GO" id="GO:0042645">
    <property type="term" value="C:mitochondrial nucleoid"/>
    <property type="evidence" value="ECO:0007669"/>
    <property type="project" value="UniProtKB-SubCell"/>
</dbReference>
<keyword evidence="13" id="KW-0378">Hydrolase</keyword>
<dbReference type="InterPro" id="IPR047151">
    <property type="entry name" value="RNZ2-like"/>
</dbReference>
<evidence type="ECO:0000256" key="19">
    <source>
        <dbReference type="ARBA" id="ARBA00030689"/>
    </source>
</evidence>
<dbReference type="GO" id="GO:1990180">
    <property type="term" value="P:mitochondrial tRNA 3'-end processing"/>
    <property type="evidence" value="ECO:0007669"/>
    <property type="project" value="TreeGrafter"/>
</dbReference>
<dbReference type="AlphaFoldDB" id="A0A8C9VTF9"/>
<evidence type="ECO:0000256" key="9">
    <source>
        <dbReference type="ARBA" id="ARBA00022694"/>
    </source>
</evidence>
<evidence type="ECO:0000256" key="21">
    <source>
        <dbReference type="ARBA" id="ARBA00032104"/>
    </source>
</evidence>
<evidence type="ECO:0000259" key="26">
    <source>
        <dbReference type="Pfam" id="PF13691"/>
    </source>
</evidence>
<dbReference type="Pfam" id="PF13691">
    <property type="entry name" value="Lactamase_B_4"/>
    <property type="match status" value="1"/>
</dbReference>
<sequence>MFTLKRAFFDFQASGLLFLEQKEGIKSLCFGLWARQSRVRPGVSSFPRRMASSADSAPTQRARKAPRETLRHVKTREQRRHGELNGAATVYVQVVGAGSRDNGASLYVFSEYNRYLFNCGEGTQRLMQEHKLRISRLDNIFLTRMSYENVGGLSGMILTLKETGVPECVLSGPPQLVSFMVNGHLMGCTALTLCVYFSFEAVRPCTAPEYSDETMTVTQVPIPGEYDQTRLVYMIYRTTCSKVTRDPSLVVAFICKLHPKKGNFLVLKAKELGLPVGTAAIGPIVASLKDGRSIIYEGREIRPEEVCTPADPGPAFIVVECPSEEFVEPLCTSDVISRYQNGGGKDSVALVVHITPDSVLETHQYKSWMERFGPSTEHLILNEQVSTVHNIRSFKIQTHLNMIHPEIFPQLKNYTGKEAVLPVPGVRAECMLKFQLRPKLEWQRDSIPMCDITEFVKEAAEVPDFLRELEQFKKLQSANTAVTEGSVKYPEVVFLGTASSQPMKIRNVSGTLLNISSTQSILLDCGEGTFGQLCRHYGNDVDDLLTKLSTIFISHMHADHHTGLLQLLFQRKRALDAFGIPFSPVHLVAPLQIMRWLNQYHDHCQEILNHVNLFCKAYYVHCLYTWKCSSLLLNLVFCPSQFQTCVVPHCKGSFACSLSHQAGWKVVFSGDTVPCEALVQMGKNATLLIHEATLEDGMEEEAKQKRHSTISQAIDIGMKMNAKFIMLNHFSQRYPKIPLISADSGDRVGISFDHMKTRIIPPFLPHNTNSEREKD</sequence>
<evidence type="ECO:0000256" key="13">
    <source>
        <dbReference type="ARBA" id="ARBA00022801"/>
    </source>
</evidence>
<keyword evidence="15" id="KW-0809">Transit peptide</keyword>
<evidence type="ECO:0000256" key="24">
    <source>
        <dbReference type="ARBA" id="ARBA00047136"/>
    </source>
</evidence>
<dbReference type="FunFam" id="3.60.15.10:FF:000051">
    <property type="entry name" value="Ribonuclease Z, mitochondrial"/>
    <property type="match status" value="1"/>
</dbReference>
<dbReference type="CDD" id="cd07718">
    <property type="entry name" value="RNaseZ_ELAC1_ELAC2-C-term-like_MBL-fold"/>
    <property type="match status" value="1"/>
</dbReference>
<evidence type="ECO:0000256" key="14">
    <source>
        <dbReference type="ARBA" id="ARBA00022833"/>
    </source>
</evidence>
<dbReference type="GO" id="GO:0046872">
    <property type="term" value="F:metal ion binding"/>
    <property type="evidence" value="ECO:0007669"/>
    <property type="project" value="UniProtKB-KW"/>
</dbReference>
<comment type="subcellular location">
    <subcellularLocation>
        <location evidence="4">Mitochondrion matrix</location>
        <location evidence="4">Mitochondrion nucleoid</location>
    </subcellularLocation>
    <subcellularLocation>
        <location evidence="3">Nucleus</location>
    </subcellularLocation>
</comment>
<comment type="cofactor">
    <cofactor evidence="2">
        <name>Zn(2+)</name>
        <dbReference type="ChEBI" id="CHEBI:29105"/>
    </cofactor>
</comment>
<feature type="domain" description="tRNase Z endonuclease" evidence="26">
    <location>
        <begin position="93"/>
        <end position="152"/>
    </location>
</feature>
<evidence type="ECO:0000256" key="12">
    <source>
        <dbReference type="ARBA" id="ARBA00022759"/>
    </source>
</evidence>
<evidence type="ECO:0000256" key="1">
    <source>
        <dbReference type="ARBA" id="ARBA00000402"/>
    </source>
</evidence>
<reference evidence="27 28" key="1">
    <citation type="submission" date="2019-04" db="EMBL/GenBank/DDBJ databases">
        <authorList>
            <consortium name="Wellcome Sanger Institute Data Sharing"/>
        </authorList>
    </citation>
    <scope>NUCLEOTIDE SEQUENCE [LARGE SCALE GENOMIC DNA]</scope>
</reference>
<dbReference type="FunFam" id="3.60.15.10:FF:000014">
    <property type="entry name" value="Zinc phosphodiesterase ELAC protein 2"/>
    <property type="match status" value="1"/>
</dbReference>
<keyword evidence="17" id="KW-0539">Nucleus</keyword>
<dbReference type="InterPro" id="IPR036866">
    <property type="entry name" value="RibonucZ/Hydroxyglut_hydro"/>
</dbReference>
<evidence type="ECO:0000256" key="3">
    <source>
        <dbReference type="ARBA" id="ARBA00004123"/>
    </source>
</evidence>
<dbReference type="InterPro" id="IPR027794">
    <property type="entry name" value="tRNase_Z_dom"/>
</dbReference>
<dbReference type="PANTHER" id="PTHR12553:SF49">
    <property type="entry name" value="ZINC PHOSPHODIESTERASE ELAC PROTEIN 2"/>
    <property type="match status" value="1"/>
</dbReference>
<comment type="similarity">
    <text evidence="5">Belongs to the RNase Z family.</text>
</comment>
<dbReference type="Ensembl" id="ENSSFOT00015082289.1">
    <property type="protein sequence ID" value="ENSSFOP00015064439.1"/>
    <property type="gene ID" value="ENSSFOG00015004103.2"/>
</dbReference>
<dbReference type="GO" id="GO:0042781">
    <property type="term" value="F:3'-tRNA processing endoribonuclease activity"/>
    <property type="evidence" value="ECO:0007669"/>
    <property type="project" value="UniProtKB-EC"/>
</dbReference>
<evidence type="ECO:0000256" key="7">
    <source>
        <dbReference type="ARBA" id="ARBA00013357"/>
    </source>
</evidence>
<keyword evidence="28" id="KW-1185">Reference proteome</keyword>
<evidence type="ECO:0000256" key="10">
    <source>
        <dbReference type="ARBA" id="ARBA00022722"/>
    </source>
</evidence>
<evidence type="ECO:0000256" key="5">
    <source>
        <dbReference type="ARBA" id="ARBA00007823"/>
    </source>
</evidence>
<keyword evidence="18" id="KW-1135">Mitochondrion nucleoid</keyword>
<dbReference type="GeneTree" id="ENSGT00730000111191"/>
<evidence type="ECO:0000313" key="27">
    <source>
        <dbReference type="Ensembl" id="ENSSFOP00015064439.1"/>
    </source>
</evidence>
<evidence type="ECO:0000256" key="11">
    <source>
        <dbReference type="ARBA" id="ARBA00022723"/>
    </source>
</evidence>
<evidence type="ECO:0000256" key="20">
    <source>
        <dbReference type="ARBA" id="ARBA00030729"/>
    </source>
</evidence>
<evidence type="ECO:0000256" key="6">
    <source>
        <dbReference type="ARBA" id="ARBA00012477"/>
    </source>
</evidence>
<organism evidence="27 28">
    <name type="scientific">Scleropages formosus</name>
    <name type="common">Asian bonytongue</name>
    <name type="synonym">Osteoglossum formosum</name>
    <dbReference type="NCBI Taxonomy" id="113540"/>
    <lineage>
        <taxon>Eukaryota</taxon>
        <taxon>Metazoa</taxon>
        <taxon>Chordata</taxon>
        <taxon>Craniata</taxon>
        <taxon>Vertebrata</taxon>
        <taxon>Euteleostomi</taxon>
        <taxon>Actinopterygii</taxon>
        <taxon>Neopterygii</taxon>
        <taxon>Teleostei</taxon>
        <taxon>Osteoglossocephala</taxon>
        <taxon>Osteoglossomorpha</taxon>
        <taxon>Osteoglossiformes</taxon>
        <taxon>Osteoglossidae</taxon>
        <taxon>Scleropages</taxon>
    </lineage>
</organism>
<comment type="catalytic activity">
    <reaction evidence="1">
        <text>Endonucleolytic cleavage of RNA, removing extra 3' nucleotides from tRNA precursor, generating 3' termini of tRNAs. A 3'-hydroxy group is left at the tRNA terminus and a 5'-phosphoryl group is left at the trailer molecule.</text>
        <dbReference type="EC" id="3.1.26.11"/>
    </reaction>
</comment>
<evidence type="ECO:0000256" key="22">
    <source>
        <dbReference type="ARBA" id="ARBA00032616"/>
    </source>
</evidence>
<feature type="region of interest" description="Disordered" evidence="25">
    <location>
        <begin position="44"/>
        <end position="67"/>
    </location>
</feature>
<accession>A0A8C9VTF9</accession>
<keyword evidence="8" id="KW-0597">Phosphoprotein</keyword>
<dbReference type="Pfam" id="PF23023">
    <property type="entry name" value="Anti-Pycsar_Apyc1"/>
    <property type="match status" value="1"/>
</dbReference>